<feature type="signal peptide" evidence="3">
    <location>
        <begin position="1"/>
        <end position="15"/>
    </location>
</feature>
<evidence type="ECO:0000256" key="2">
    <source>
        <dbReference type="PROSITE-ProRule" id="PRU00497"/>
    </source>
</evidence>
<evidence type="ECO:0000313" key="4">
    <source>
        <dbReference type="Proteomes" id="UP000695000"/>
    </source>
</evidence>
<keyword evidence="1 2" id="KW-0193">Cuticle</keyword>
<dbReference type="PANTHER" id="PTHR12236">
    <property type="entry name" value="STRUCTURAL CONTITUENT OF CUTICLE"/>
    <property type="match status" value="1"/>
</dbReference>
<protein>
    <submittedName>
        <fullName evidence="5">Uncharacterized protein LOC108569833</fullName>
    </submittedName>
</protein>
<dbReference type="PROSITE" id="PS51155">
    <property type="entry name" value="CHIT_BIND_RR_2"/>
    <property type="match status" value="2"/>
</dbReference>
<dbReference type="InterPro" id="IPR000618">
    <property type="entry name" value="Insect_cuticle"/>
</dbReference>
<dbReference type="Proteomes" id="UP000695000">
    <property type="component" value="Unplaced"/>
</dbReference>
<organism evidence="4 5">
    <name type="scientific">Nicrophorus vespilloides</name>
    <name type="common">Boreal carrion beetle</name>
    <dbReference type="NCBI Taxonomy" id="110193"/>
    <lineage>
        <taxon>Eukaryota</taxon>
        <taxon>Metazoa</taxon>
        <taxon>Ecdysozoa</taxon>
        <taxon>Arthropoda</taxon>
        <taxon>Hexapoda</taxon>
        <taxon>Insecta</taxon>
        <taxon>Pterygota</taxon>
        <taxon>Neoptera</taxon>
        <taxon>Endopterygota</taxon>
        <taxon>Coleoptera</taxon>
        <taxon>Polyphaga</taxon>
        <taxon>Staphyliniformia</taxon>
        <taxon>Silphidae</taxon>
        <taxon>Nicrophorinae</taxon>
        <taxon>Nicrophorus</taxon>
    </lineage>
</organism>
<evidence type="ECO:0000256" key="3">
    <source>
        <dbReference type="SAM" id="SignalP"/>
    </source>
</evidence>
<dbReference type="PANTHER" id="PTHR12236:SF75">
    <property type="entry name" value="CUTICULAR PROTEIN 62BB, ISOFORM A"/>
    <property type="match status" value="1"/>
</dbReference>
<accession>A0ABM1NJM9</accession>
<dbReference type="PRINTS" id="PR00947">
    <property type="entry name" value="CUTICLE"/>
</dbReference>
<evidence type="ECO:0000313" key="5">
    <source>
        <dbReference type="RefSeq" id="XP_017787029.1"/>
    </source>
</evidence>
<feature type="chain" id="PRO_5045782531" evidence="3">
    <location>
        <begin position="16"/>
        <end position="266"/>
    </location>
</feature>
<keyword evidence="3" id="KW-0732">Signal</keyword>
<dbReference type="RefSeq" id="XP_017787029.1">
    <property type="nucleotide sequence ID" value="XM_017931540.1"/>
</dbReference>
<dbReference type="InterPro" id="IPR051217">
    <property type="entry name" value="Insect_Cuticle_Struc_Prot"/>
</dbReference>
<dbReference type="Pfam" id="PF00379">
    <property type="entry name" value="Chitin_bind_4"/>
    <property type="match status" value="2"/>
</dbReference>
<dbReference type="PROSITE" id="PS00233">
    <property type="entry name" value="CHIT_BIND_RR_1"/>
    <property type="match status" value="2"/>
</dbReference>
<dbReference type="GeneID" id="108569833"/>
<evidence type="ECO:0000256" key="1">
    <source>
        <dbReference type="ARBA" id="ARBA00022460"/>
    </source>
</evidence>
<sequence>MYKLAVLVIVAFVAADDHHQATSYVNINSHFIPVAGGDGGSHGHAGKEEHHPHHYPLYNYKYGVEDLHSGDVKSQHESRDGDVVKGGYIVVQPDGVIRSVDYTADKHSGFNAQVSYTGHAVHPQTAYKHHEHFSFISIPRTEMLSKICVLMAVAALVLGGEHPTSFVSVHNVVGENTYHTVGHHKEPQPFHHPKYEFKYGVKDGHTGDKKSQHEERDGDVVKGEYSIVQPDGVVRHVHYTADKHRGFNAHVTYSGHAIHPIHHDKH</sequence>
<reference evidence="5" key="1">
    <citation type="submission" date="2025-08" db="UniProtKB">
        <authorList>
            <consortium name="RefSeq"/>
        </authorList>
    </citation>
    <scope>IDENTIFICATION</scope>
    <source>
        <tissue evidence="5">Whole Larva</tissue>
    </source>
</reference>
<name>A0ABM1NJM9_NICVS</name>
<dbReference type="InterPro" id="IPR031311">
    <property type="entry name" value="CHIT_BIND_RR_consensus"/>
</dbReference>
<proteinExistence type="predicted"/>
<keyword evidence="4" id="KW-1185">Reference proteome</keyword>
<gene>
    <name evidence="5" type="primary">LOC108569833</name>
</gene>